<protein>
    <recommendedName>
        <fullName evidence="2">Metallothionein</fullName>
    </recommendedName>
</protein>
<dbReference type="EMBL" id="CP031775">
    <property type="protein sequence ID" value="QDZ92961.1"/>
    <property type="molecule type" value="Genomic_DNA"/>
</dbReference>
<accession>A0A5B8R5M2</accession>
<name>A0A5B8R5M2_9GAMM</name>
<evidence type="ECO:0008006" key="2">
    <source>
        <dbReference type="Google" id="ProtNLM"/>
    </source>
</evidence>
<gene>
    <name evidence="1" type="ORF">D0436_22290</name>
</gene>
<dbReference type="AlphaFoldDB" id="A0A5B8R5M2"/>
<organism evidence="1">
    <name type="scientific">Shewanella decolorationis</name>
    <dbReference type="NCBI Taxonomy" id="256839"/>
    <lineage>
        <taxon>Bacteria</taxon>
        <taxon>Pseudomonadati</taxon>
        <taxon>Pseudomonadota</taxon>
        <taxon>Gammaproteobacteria</taxon>
        <taxon>Alteromonadales</taxon>
        <taxon>Shewanellaceae</taxon>
        <taxon>Shewanella</taxon>
    </lineage>
</organism>
<sequence>MTMNILGPVTKSEGDSTQCLNQSGKWDCSSLFNCCDCGVSEGGAGCGCRYCFSCNACEHCLQEE</sequence>
<evidence type="ECO:0000313" key="1">
    <source>
        <dbReference type="EMBL" id="QDZ92961.1"/>
    </source>
</evidence>
<proteinExistence type="predicted"/>
<reference evidence="1" key="1">
    <citation type="journal article" date="2019" name="Ecotoxicol. Environ. Saf.">
        <title>Microbial characterization of heavy metal resistant bacterial strains isolated from an electroplating wastewater treatment plant.</title>
        <authorList>
            <person name="Cai X."/>
            <person name="Zheng X."/>
            <person name="Zhang D."/>
            <person name="Iqbal W."/>
            <person name="Liu C."/>
            <person name="Yang B."/>
            <person name="Zhao X."/>
            <person name="Lu X."/>
            <person name="Mao Y."/>
        </authorList>
    </citation>
    <scope>NUCLEOTIDE SEQUENCE [LARGE SCALE GENOMIC DNA]</scope>
    <source>
        <strain evidence="1">Ni1-3</strain>
    </source>
</reference>